<feature type="compositionally biased region" description="Polar residues" evidence="1">
    <location>
        <begin position="64"/>
        <end position="74"/>
    </location>
</feature>
<feature type="compositionally biased region" description="Basic and acidic residues" evidence="1">
    <location>
        <begin position="101"/>
        <end position="115"/>
    </location>
</feature>
<sequence>MRNPPTMTRYCLHWYTLSVPCYVEIRSPLTTSNARNLAVPIATTPSAAATPTIHASLSSTAACSQTLGNQQQPASPLFPPRAATVPAFDEPTTTATKNRRRALDLRQQRAARDEQQIPLRQQPPPDPPPTTTSPATYSKHHQPHHRHQPPPALPQPRTNPPLHNHRLQLSPPPYSLSSQHQRCCQSSSLMPSAPSISSLCVAIFGVQVQAISISAVHLLSVCRQWNTSEK</sequence>
<feature type="compositionally biased region" description="Pro residues" evidence="1">
    <location>
        <begin position="121"/>
        <end position="131"/>
    </location>
</feature>
<name>A0A5A7P3W0_STRAF</name>
<gene>
    <name evidence="2" type="ORF">STAS_03113</name>
</gene>
<accession>A0A5A7P3W0</accession>
<proteinExistence type="predicted"/>
<dbReference type="Proteomes" id="UP000325081">
    <property type="component" value="Unassembled WGS sequence"/>
</dbReference>
<evidence type="ECO:0000313" key="3">
    <source>
        <dbReference type="Proteomes" id="UP000325081"/>
    </source>
</evidence>
<dbReference type="GO" id="GO:0003743">
    <property type="term" value="F:translation initiation factor activity"/>
    <property type="evidence" value="ECO:0007669"/>
    <property type="project" value="UniProtKB-KW"/>
</dbReference>
<feature type="region of interest" description="Disordered" evidence="1">
    <location>
        <begin position="64"/>
        <end position="179"/>
    </location>
</feature>
<evidence type="ECO:0000313" key="2">
    <source>
        <dbReference type="EMBL" id="GER27400.1"/>
    </source>
</evidence>
<evidence type="ECO:0000256" key="1">
    <source>
        <dbReference type="SAM" id="MobiDB-lite"/>
    </source>
</evidence>
<reference evidence="3" key="1">
    <citation type="journal article" date="2019" name="Curr. Biol.">
        <title>Genome Sequence of Striga asiatica Provides Insight into the Evolution of Plant Parasitism.</title>
        <authorList>
            <person name="Yoshida S."/>
            <person name="Kim S."/>
            <person name="Wafula E.K."/>
            <person name="Tanskanen J."/>
            <person name="Kim Y.M."/>
            <person name="Honaas L."/>
            <person name="Yang Z."/>
            <person name="Spallek T."/>
            <person name="Conn C.E."/>
            <person name="Ichihashi Y."/>
            <person name="Cheong K."/>
            <person name="Cui S."/>
            <person name="Der J.P."/>
            <person name="Gundlach H."/>
            <person name="Jiao Y."/>
            <person name="Hori C."/>
            <person name="Ishida J.K."/>
            <person name="Kasahara H."/>
            <person name="Kiba T."/>
            <person name="Kim M.S."/>
            <person name="Koo N."/>
            <person name="Laohavisit A."/>
            <person name="Lee Y.H."/>
            <person name="Lumba S."/>
            <person name="McCourt P."/>
            <person name="Mortimer J.C."/>
            <person name="Mutuku J.M."/>
            <person name="Nomura T."/>
            <person name="Sasaki-Sekimoto Y."/>
            <person name="Seto Y."/>
            <person name="Wang Y."/>
            <person name="Wakatake T."/>
            <person name="Sakakibara H."/>
            <person name="Demura T."/>
            <person name="Yamaguchi S."/>
            <person name="Yoneyama K."/>
            <person name="Manabe R.I."/>
            <person name="Nelson D.C."/>
            <person name="Schulman A.H."/>
            <person name="Timko M.P."/>
            <person name="dePamphilis C.W."/>
            <person name="Choi D."/>
            <person name="Shirasu K."/>
        </authorList>
    </citation>
    <scope>NUCLEOTIDE SEQUENCE [LARGE SCALE GENOMIC DNA]</scope>
    <source>
        <strain evidence="3">cv. UVA1</strain>
    </source>
</reference>
<organism evidence="2 3">
    <name type="scientific">Striga asiatica</name>
    <name type="common">Asiatic witchweed</name>
    <name type="synonym">Buchnera asiatica</name>
    <dbReference type="NCBI Taxonomy" id="4170"/>
    <lineage>
        <taxon>Eukaryota</taxon>
        <taxon>Viridiplantae</taxon>
        <taxon>Streptophyta</taxon>
        <taxon>Embryophyta</taxon>
        <taxon>Tracheophyta</taxon>
        <taxon>Spermatophyta</taxon>
        <taxon>Magnoliopsida</taxon>
        <taxon>eudicotyledons</taxon>
        <taxon>Gunneridae</taxon>
        <taxon>Pentapetalae</taxon>
        <taxon>asterids</taxon>
        <taxon>lamiids</taxon>
        <taxon>Lamiales</taxon>
        <taxon>Orobanchaceae</taxon>
        <taxon>Buchnereae</taxon>
        <taxon>Striga</taxon>
    </lineage>
</organism>
<keyword evidence="2" id="KW-0396">Initiation factor</keyword>
<dbReference type="AlphaFoldDB" id="A0A5A7P3W0"/>
<feature type="compositionally biased region" description="Basic residues" evidence="1">
    <location>
        <begin position="138"/>
        <end position="148"/>
    </location>
</feature>
<feature type="compositionally biased region" description="Pro residues" evidence="1">
    <location>
        <begin position="149"/>
        <end position="159"/>
    </location>
</feature>
<dbReference type="EMBL" id="BKCP01001891">
    <property type="protein sequence ID" value="GER27400.1"/>
    <property type="molecule type" value="Genomic_DNA"/>
</dbReference>
<keyword evidence="3" id="KW-1185">Reference proteome</keyword>
<protein>
    <submittedName>
        <fullName evidence="2">Translation initiation factor IF-2</fullName>
    </submittedName>
</protein>
<keyword evidence="2" id="KW-0648">Protein biosynthesis</keyword>
<comment type="caution">
    <text evidence="2">The sequence shown here is derived from an EMBL/GenBank/DDBJ whole genome shotgun (WGS) entry which is preliminary data.</text>
</comment>